<evidence type="ECO:0000259" key="10">
    <source>
        <dbReference type="Pfam" id="PF07992"/>
    </source>
</evidence>
<accession>A0AA51NC84</accession>
<organism evidence="12 13">
    <name type="scientific">Marivirga salinarum</name>
    <dbReference type="NCBI Taxonomy" id="3059078"/>
    <lineage>
        <taxon>Bacteria</taxon>
        <taxon>Pseudomonadati</taxon>
        <taxon>Bacteroidota</taxon>
        <taxon>Cytophagia</taxon>
        <taxon>Cytophagales</taxon>
        <taxon>Marivirgaceae</taxon>
        <taxon>Marivirga</taxon>
    </lineage>
</organism>
<dbReference type="EMBL" id="CP129971">
    <property type="protein sequence ID" value="WMN12410.1"/>
    <property type="molecule type" value="Genomic_DNA"/>
</dbReference>
<evidence type="ECO:0000256" key="8">
    <source>
        <dbReference type="ARBA" id="ARBA00047599"/>
    </source>
</evidence>
<keyword evidence="6 12" id="KW-0560">Oxidoreductase</keyword>
<keyword evidence="3" id="KW-0285">Flavoprotein</keyword>
<keyword evidence="9" id="KW-1133">Transmembrane helix</keyword>
<evidence type="ECO:0000256" key="4">
    <source>
        <dbReference type="ARBA" id="ARBA00022827"/>
    </source>
</evidence>
<name>A0AA51NC84_9BACT</name>
<sequence length="439" mass="49427">MDKPNSFKIPNTNQKRIVIIGGGFAGITMAKKFAGQDVQVVLLDRHNYHTFQPLLYQVATAGLEPDSIAGPLRKLLENHKNIFFRMATVTKIDQSENRIISNVGELSFDYLIIAAGSKTNFFGQNEKFEKAFPLKQIPQALDFRSHILQNFEEAVLSSDEDKIERLMNIVIVGGGPTGVELAGALGELKKHVLPNDYPDLDFSKFNIYLVEGMDRLLGGMSEFADKKAQKYLKKFEVNVKLNTMVNSFDGEKVVFSNDETLPSSTLLWGAGVMGNVIEGLPEDSVKNSRYKVDRYNLVEGTENVYAVGDIALMETEDFPKGHPMLAPVAMQQGERLARNIILSLNGKEQKPFKYLDKGSMATVGRNKAVVDLPKNLHFGGFFAWFIWMFVHLISIVGFRNKIVILSNWIWNYFTYDRGTRLIIRPFVPKVKDSKSEGQK</sequence>
<protein>
    <recommendedName>
        <fullName evidence="2">NADH:ubiquinone reductase (non-electrogenic)</fullName>
        <ecNumber evidence="2">1.6.5.9</ecNumber>
    </recommendedName>
</protein>
<evidence type="ECO:0000313" key="13">
    <source>
        <dbReference type="Proteomes" id="UP001230496"/>
    </source>
</evidence>
<feature type="domain" description="External alternative NADH-ubiquinone oxidoreductase-like C-terminal" evidence="11">
    <location>
        <begin position="357"/>
        <end position="413"/>
    </location>
</feature>
<reference evidence="12 13" key="1">
    <citation type="submission" date="2023-08" db="EMBL/GenBank/DDBJ databases">
        <title>Comparative genomics and taxonomic characterization of three novel marine species of genus Marivirga.</title>
        <authorList>
            <person name="Muhammad N."/>
            <person name="Kim S.-G."/>
        </authorList>
    </citation>
    <scope>NUCLEOTIDE SEQUENCE [LARGE SCALE GENOMIC DNA]</scope>
    <source>
        <strain evidence="12 13">BDSF4-3</strain>
    </source>
</reference>
<feature type="transmembrane region" description="Helical" evidence="9">
    <location>
        <begin position="376"/>
        <end position="398"/>
    </location>
</feature>
<feature type="domain" description="FAD/NAD(P)-binding" evidence="10">
    <location>
        <begin position="16"/>
        <end position="333"/>
    </location>
</feature>
<keyword evidence="9" id="KW-0472">Membrane</keyword>
<evidence type="ECO:0000256" key="1">
    <source>
        <dbReference type="ARBA" id="ARBA00005272"/>
    </source>
</evidence>
<dbReference type="InterPro" id="IPR036188">
    <property type="entry name" value="FAD/NAD-bd_sf"/>
</dbReference>
<evidence type="ECO:0000256" key="9">
    <source>
        <dbReference type="SAM" id="Phobius"/>
    </source>
</evidence>
<keyword evidence="7" id="KW-0520">NAD</keyword>
<evidence type="ECO:0000256" key="5">
    <source>
        <dbReference type="ARBA" id="ARBA00022946"/>
    </source>
</evidence>
<evidence type="ECO:0000313" key="12">
    <source>
        <dbReference type="EMBL" id="WMN12410.1"/>
    </source>
</evidence>
<dbReference type="InterPro" id="IPR023753">
    <property type="entry name" value="FAD/NAD-binding_dom"/>
</dbReference>
<evidence type="ECO:0000256" key="2">
    <source>
        <dbReference type="ARBA" id="ARBA00012637"/>
    </source>
</evidence>
<dbReference type="Proteomes" id="UP001230496">
    <property type="component" value="Chromosome"/>
</dbReference>
<dbReference type="SUPFAM" id="SSF51905">
    <property type="entry name" value="FAD/NAD(P)-binding domain"/>
    <property type="match status" value="2"/>
</dbReference>
<dbReference type="EC" id="1.6.5.9" evidence="2"/>
<keyword evidence="13" id="KW-1185">Reference proteome</keyword>
<dbReference type="PANTHER" id="PTHR43706">
    <property type="entry name" value="NADH DEHYDROGENASE"/>
    <property type="match status" value="1"/>
</dbReference>
<dbReference type="Pfam" id="PF07992">
    <property type="entry name" value="Pyr_redox_2"/>
    <property type="match status" value="1"/>
</dbReference>
<evidence type="ECO:0000256" key="6">
    <source>
        <dbReference type="ARBA" id="ARBA00023002"/>
    </source>
</evidence>
<comment type="catalytic activity">
    <reaction evidence="8">
        <text>a quinone + NADH + H(+) = a quinol + NAD(+)</text>
        <dbReference type="Rhea" id="RHEA:46160"/>
        <dbReference type="ChEBI" id="CHEBI:15378"/>
        <dbReference type="ChEBI" id="CHEBI:24646"/>
        <dbReference type="ChEBI" id="CHEBI:57540"/>
        <dbReference type="ChEBI" id="CHEBI:57945"/>
        <dbReference type="ChEBI" id="CHEBI:132124"/>
        <dbReference type="EC" id="1.6.5.9"/>
    </reaction>
</comment>
<dbReference type="Gene3D" id="3.50.50.100">
    <property type="match status" value="1"/>
</dbReference>
<gene>
    <name evidence="12" type="ORF">QYS49_33495</name>
</gene>
<dbReference type="InterPro" id="IPR045024">
    <property type="entry name" value="NDH-2"/>
</dbReference>
<evidence type="ECO:0000256" key="3">
    <source>
        <dbReference type="ARBA" id="ARBA00022630"/>
    </source>
</evidence>
<dbReference type="AlphaFoldDB" id="A0AA51NC84"/>
<dbReference type="Pfam" id="PF22366">
    <property type="entry name" value="NDH2_C"/>
    <property type="match status" value="1"/>
</dbReference>
<keyword evidence="5" id="KW-0809">Transit peptide</keyword>
<keyword evidence="9" id="KW-0812">Transmembrane</keyword>
<evidence type="ECO:0000256" key="7">
    <source>
        <dbReference type="ARBA" id="ARBA00023027"/>
    </source>
</evidence>
<evidence type="ECO:0000259" key="11">
    <source>
        <dbReference type="Pfam" id="PF22366"/>
    </source>
</evidence>
<keyword evidence="4" id="KW-0274">FAD</keyword>
<dbReference type="GO" id="GO:0050136">
    <property type="term" value="F:NADH dehydrogenase (quinone) (non-electrogenic) activity"/>
    <property type="evidence" value="ECO:0007669"/>
    <property type="project" value="UniProtKB-EC"/>
</dbReference>
<dbReference type="PRINTS" id="PR00368">
    <property type="entry name" value="FADPNR"/>
</dbReference>
<dbReference type="RefSeq" id="WP_308350464.1">
    <property type="nucleotide sequence ID" value="NZ_CP129971.1"/>
</dbReference>
<comment type="similarity">
    <text evidence="1">Belongs to the NADH dehydrogenase family.</text>
</comment>
<dbReference type="PANTHER" id="PTHR43706:SF47">
    <property type="entry name" value="EXTERNAL NADH-UBIQUINONE OXIDOREDUCTASE 1, MITOCHONDRIAL-RELATED"/>
    <property type="match status" value="1"/>
</dbReference>
<dbReference type="InterPro" id="IPR054585">
    <property type="entry name" value="NDH2-like_C"/>
</dbReference>
<dbReference type="PRINTS" id="PR00411">
    <property type="entry name" value="PNDRDTASEI"/>
</dbReference>
<proteinExistence type="inferred from homology"/>
<dbReference type="KEGG" id="msaa:QYS49_33495"/>